<feature type="transmembrane region" description="Helical" evidence="4">
    <location>
        <begin position="188"/>
        <end position="204"/>
    </location>
</feature>
<dbReference type="Pfam" id="PF00488">
    <property type="entry name" value="MutS_V"/>
    <property type="match status" value="1"/>
</dbReference>
<dbReference type="OrthoDB" id="9802448at2"/>
<reference evidence="6 7" key="1">
    <citation type="submission" date="2016-10" db="EMBL/GenBank/DDBJ databases">
        <authorList>
            <person name="de Groot N.N."/>
        </authorList>
    </citation>
    <scope>NUCLEOTIDE SEQUENCE [LARGE SCALE GENOMIC DNA]</scope>
    <source>
        <strain evidence="6 7">DSM 13760</strain>
    </source>
</reference>
<proteinExistence type="predicted"/>
<evidence type="ECO:0000256" key="3">
    <source>
        <dbReference type="ARBA" id="ARBA00023125"/>
    </source>
</evidence>
<evidence type="ECO:0000256" key="1">
    <source>
        <dbReference type="ARBA" id="ARBA00022741"/>
    </source>
</evidence>
<dbReference type="SUPFAM" id="SSF52540">
    <property type="entry name" value="P-loop containing nucleoside triphosphate hydrolases"/>
    <property type="match status" value="1"/>
</dbReference>
<evidence type="ECO:0000313" key="6">
    <source>
        <dbReference type="EMBL" id="SER67816.1"/>
    </source>
</evidence>
<dbReference type="Gene3D" id="3.40.50.300">
    <property type="entry name" value="P-loop containing nucleotide triphosphate hydrolases"/>
    <property type="match status" value="1"/>
</dbReference>
<dbReference type="GO" id="GO:0005524">
    <property type="term" value="F:ATP binding"/>
    <property type="evidence" value="ECO:0007669"/>
    <property type="project" value="UniProtKB-KW"/>
</dbReference>
<evidence type="ECO:0000256" key="2">
    <source>
        <dbReference type="ARBA" id="ARBA00022840"/>
    </source>
</evidence>
<gene>
    <name evidence="6" type="ORF">SAMN04488559_10362</name>
</gene>
<keyword evidence="7" id="KW-1185">Reference proteome</keyword>
<dbReference type="GO" id="GO:0140664">
    <property type="term" value="F:ATP-dependent DNA damage sensor activity"/>
    <property type="evidence" value="ECO:0007669"/>
    <property type="project" value="InterPro"/>
</dbReference>
<dbReference type="GO" id="GO:0006298">
    <property type="term" value="P:mismatch repair"/>
    <property type="evidence" value="ECO:0007669"/>
    <property type="project" value="InterPro"/>
</dbReference>
<dbReference type="GO" id="GO:0030983">
    <property type="term" value="F:mismatched DNA binding"/>
    <property type="evidence" value="ECO:0007669"/>
    <property type="project" value="InterPro"/>
</dbReference>
<feature type="transmembrane region" description="Helical" evidence="4">
    <location>
        <begin position="6"/>
        <end position="24"/>
    </location>
</feature>
<feature type="domain" description="DNA mismatch repair proteins mutS family" evidence="5">
    <location>
        <begin position="355"/>
        <end position="541"/>
    </location>
</feature>
<keyword evidence="2" id="KW-0067">ATP-binding</keyword>
<keyword evidence="1" id="KW-0547">Nucleotide-binding</keyword>
<evidence type="ECO:0000259" key="5">
    <source>
        <dbReference type="SMART" id="SM00534"/>
    </source>
</evidence>
<accession>A0A1H9R516</accession>
<dbReference type="Proteomes" id="UP000198948">
    <property type="component" value="Unassembled WGS sequence"/>
</dbReference>
<keyword evidence="4" id="KW-0812">Transmembrane</keyword>
<dbReference type="STRING" id="142588.SAMN04488559_10362"/>
<dbReference type="EMBL" id="FOHA01000003">
    <property type="protein sequence ID" value="SER67816.1"/>
    <property type="molecule type" value="Genomic_DNA"/>
</dbReference>
<dbReference type="RefSeq" id="WP_092650486.1">
    <property type="nucleotide sequence ID" value="NZ_FOHA01000003.1"/>
</dbReference>
<dbReference type="GO" id="GO:0005829">
    <property type="term" value="C:cytosol"/>
    <property type="evidence" value="ECO:0007669"/>
    <property type="project" value="TreeGrafter"/>
</dbReference>
<dbReference type="InterPro" id="IPR027417">
    <property type="entry name" value="P-loop_NTPase"/>
</dbReference>
<name>A0A1H9R516_9LACT</name>
<keyword evidence="4" id="KW-0472">Membrane</keyword>
<dbReference type="PANTHER" id="PTHR11361">
    <property type="entry name" value="DNA MISMATCH REPAIR PROTEIN MUTS FAMILY MEMBER"/>
    <property type="match status" value="1"/>
</dbReference>
<dbReference type="SMART" id="SM00534">
    <property type="entry name" value="MUTSac"/>
    <property type="match status" value="1"/>
</dbReference>
<sequence length="559" mass="63763">MQPQLVVIGFILLIILILVVIEIYGRIKLKKLVQDKWGKLPRSQKLDQEASLNDARNKAKAYRTYDSEIDDITWYDLDGIAVFDQINATYSSVGSEALYQRLRNFNLTNENQDRLESLIQYYQENPTSREEIQYQFAYLGKKDHNHVESYLNETKNQELGNTSFFVFLGILPILLLLTLFILPKAITVLLLIGSMLFNVIYYRAKKEALERELACMSYLVRSIATAKKIAKVATPFQSELKTNLKKIVSITKFGISFRIKSDSEAELFFDYISMMFMLPFISYHVVLDKIIHYEHEAKEVWRLLGELEVAAAVLNYRIYMPDTCQPIFTEEIAVDGTEVYHPLLATPVPNDVAWTKNTLVTGSNASGKSTYVKSIAISCMLASTINTALALTFSLPRGHILTSMAVEDDIFEGDSYFIAEIKSVKRILDLVEKGEPCLCFIDEILKGTNTIERIAASSGMISWLQPYQALAFVATHDIELTEILKEYCTNVHFEEQVTKEKGVTFDYLLRQGPSTSRNAIQLLQVLNYPHEVVNRAKAEAHYFDAHRTWQVINGKNQPD</sequence>
<dbReference type="AlphaFoldDB" id="A0A1H9R516"/>
<evidence type="ECO:0000313" key="7">
    <source>
        <dbReference type="Proteomes" id="UP000198948"/>
    </source>
</evidence>
<feature type="transmembrane region" description="Helical" evidence="4">
    <location>
        <begin position="267"/>
        <end position="286"/>
    </location>
</feature>
<dbReference type="PANTHER" id="PTHR11361:SF152">
    <property type="entry name" value="DNA MISMATCH REPAIR PROTEIN"/>
    <property type="match status" value="1"/>
</dbReference>
<keyword evidence="4" id="KW-1133">Transmembrane helix</keyword>
<organism evidence="6 7">
    <name type="scientific">Isobaculum melis</name>
    <dbReference type="NCBI Taxonomy" id="142588"/>
    <lineage>
        <taxon>Bacteria</taxon>
        <taxon>Bacillati</taxon>
        <taxon>Bacillota</taxon>
        <taxon>Bacilli</taxon>
        <taxon>Lactobacillales</taxon>
        <taxon>Carnobacteriaceae</taxon>
        <taxon>Isobaculum</taxon>
    </lineage>
</organism>
<dbReference type="InterPro" id="IPR000432">
    <property type="entry name" value="DNA_mismatch_repair_MutS_C"/>
</dbReference>
<protein>
    <submittedName>
        <fullName evidence="6">MutS domain V</fullName>
    </submittedName>
</protein>
<keyword evidence="3" id="KW-0238">DNA-binding</keyword>
<evidence type="ECO:0000256" key="4">
    <source>
        <dbReference type="SAM" id="Phobius"/>
    </source>
</evidence>
<dbReference type="InterPro" id="IPR045076">
    <property type="entry name" value="MutS"/>
</dbReference>
<feature type="transmembrane region" description="Helical" evidence="4">
    <location>
        <begin position="164"/>
        <end position="182"/>
    </location>
</feature>